<dbReference type="GO" id="GO:0033969">
    <property type="term" value="F:gamma-glutamyl-gamma-aminobutyrate hydrolase activity"/>
    <property type="evidence" value="ECO:0007669"/>
    <property type="project" value="TreeGrafter"/>
</dbReference>
<comment type="caution">
    <text evidence="1">The sequence shown here is derived from an EMBL/GenBank/DDBJ whole genome shotgun (WGS) entry which is preliminary data.</text>
</comment>
<dbReference type="SUPFAM" id="SSF52317">
    <property type="entry name" value="Class I glutamine amidotransferase-like"/>
    <property type="match status" value="1"/>
</dbReference>
<accession>A0A3M8Q495</accession>
<dbReference type="CDD" id="cd01745">
    <property type="entry name" value="GATase1_2"/>
    <property type="match status" value="1"/>
</dbReference>
<dbReference type="Proteomes" id="UP000280507">
    <property type="component" value="Unassembled WGS sequence"/>
</dbReference>
<sequence length="231" mass="25837">MAKPIIAITGPSKGAFGPRTCVAWIIRWFGGRALQLKPGDEKHAPHYDAVVVTGGHDVEPVLYAAKPEVESNYDSDRDAFEMAIINNALEKNIPLLGICRGAQLLNVCCKGTLFQELRLQRKNTSNRWTILPFKKLYTADKPDIQNGLIQSLIGKGRFRINSLHNQGIDQVGDHLVVTARDSDNIVQAIEAPSKAFMLGVQWHPEFLLYMRSQRALFKALVHRAKQDKTKP</sequence>
<dbReference type="PANTHER" id="PTHR43235">
    <property type="entry name" value="GLUTAMINE AMIDOTRANSFERASE PB2B2.05-RELATED"/>
    <property type="match status" value="1"/>
</dbReference>
<dbReference type="InterPro" id="IPR029062">
    <property type="entry name" value="Class_I_gatase-like"/>
</dbReference>
<reference evidence="1 2" key="1">
    <citation type="journal article" date="2012" name="Int. J. Syst. Evol. Microbiol.">
        <title>Marinomonas hwangdonensis sp. nov., isolated from seawater.</title>
        <authorList>
            <person name="Jung Y.T."/>
            <person name="Oh T.K."/>
            <person name="Yoon J.H."/>
        </authorList>
    </citation>
    <scope>NUCLEOTIDE SEQUENCE [LARGE SCALE GENOMIC DNA]</scope>
    <source>
        <strain evidence="1 2">HDW-15</strain>
    </source>
</reference>
<dbReference type="RefSeq" id="WP_123095439.1">
    <property type="nucleotide sequence ID" value="NZ_RIZG01000004.1"/>
</dbReference>
<evidence type="ECO:0000313" key="2">
    <source>
        <dbReference type="Proteomes" id="UP000280507"/>
    </source>
</evidence>
<dbReference type="InterPro" id="IPR044668">
    <property type="entry name" value="PuuD-like"/>
</dbReference>
<protein>
    <submittedName>
        <fullName evidence="1">Gamma-glutamyl-gamma-aminobutyrate hydrolase family protein</fullName>
    </submittedName>
</protein>
<proteinExistence type="predicted"/>
<evidence type="ECO:0000313" key="1">
    <source>
        <dbReference type="EMBL" id="RNF50926.1"/>
    </source>
</evidence>
<gene>
    <name evidence="1" type="ORF">EBI00_08135</name>
</gene>
<dbReference type="AlphaFoldDB" id="A0A3M8Q495"/>
<name>A0A3M8Q495_9GAMM</name>
<keyword evidence="2" id="KW-1185">Reference proteome</keyword>
<organism evidence="1 2">
    <name type="scientific">Marinomonas hwangdonensis</name>
    <dbReference type="NCBI Taxonomy" id="1053647"/>
    <lineage>
        <taxon>Bacteria</taxon>
        <taxon>Pseudomonadati</taxon>
        <taxon>Pseudomonadota</taxon>
        <taxon>Gammaproteobacteria</taxon>
        <taxon>Oceanospirillales</taxon>
        <taxon>Oceanospirillaceae</taxon>
        <taxon>Marinomonas</taxon>
    </lineage>
</organism>
<dbReference type="OrthoDB" id="9813383at2"/>
<dbReference type="PANTHER" id="PTHR43235:SF1">
    <property type="entry name" value="GLUTAMINE AMIDOTRANSFERASE PB2B2.05-RELATED"/>
    <property type="match status" value="1"/>
</dbReference>
<dbReference type="Pfam" id="PF07722">
    <property type="entry name" value="Peptidase_C26"/>
    <property type="match status" value="1"/>
</dbReference>
<dbReference type="GO" id="GO:0006598">
    <property type="term" value="P:polyamine catabolic process"/>
    <property type="evidence" value="ECO:0007669"/>
    <property type="project" value="TreeGrafter"/>
</dbReference>
<dbReference type="InterPro" id="IPR011697">
    <property type="entry name" value="Peptidase_C26"/>
</dbReference>
<keyword evidence="1" id="KW-0378">Hydrolase</keyword>
<dbReference type="Gene3D" id="3.40.50.880">
    <property type="match status" value="1"/>
</dbReference>
<dbReference type="EMBL" id="RIZG01000004">
    <property type="protein sequence ID" value="RNF50926.1"/>
    <property type="molecule type" value="Genomic_DNA"/>
</dbReference>
<dbReference type="PROSITE" id="PS51273">
    <property type="entry name" value="GATASE_TYPE_1"/>
    <property type="match status" value="1"/>
</dbReference>
<dbReference type="GO" id="GO:0005829">
    <property type="term" value="C:cytosol"/>
    <property type="evidence" value="ECO:0007669"/>
    <property type="project" value="TreeGrafter"/>
</dbReference>